<organism evidence="6 7">
    <name type="scientific">Carpediemonas membranifera</name>
    <dbReference type="NCBI Taxonomy" id="201153"/>
    <lineage>
        <taxon>Eukaryota</taxon>
        <taxon>Metamonada</taxon>
        <taxon>Carpediemonas-like organisms</taxon>
        <taxon>Carpediemonas</taxon>
    </lineage>
</organism>
<feature type="region of interest" description="Disordered" evidence="4">
    <location>
        <begin position="1169"/>
        <end position="1241"/>
    </location>
</feature>
<name>A0A8J6BV77_9EUKA</name>
<evidence type="ECO:0000256" key="2">
    <source>
        <dbReference type="ARBA" id="ARBA00022737"/>
    </source>
</evidence>
<comment type="caution">
    <text evidence="6">The sequence shown here is derived from an EMBL/GenBank/DDBJ whole genome shotgun (WGS) entry which is preliminary data.</text>
</comment>
<feature type="region of interest" description="Disordered" evidence="4">
    <location>
        <begin position="433"/>
        <end position="731"/>
    </location>
</feature>
<protein>
    <submittedName>
        <fullName evidence="6">Regulator of chromosome condensation (RCC1) repeat</fullName>
    </submittedName>
</protein>
<feature type="region of interest" description="Disordered" evidence="4">
    <location>
        <begin position="324"/>
        <end position="403"/>
    </location>
</feature>
<keyword evidence="1" id="KW-0344">Guanine-nucleotide releasing factor</keyword>
<dbReference type="Gene3D" id="1.20.920.60">
    <property type="match status" value="1"/>
</dbReference>
<evidence type="ECO:0000259" key="5">
    <source>
        <dbReference type="Pfam" id="PF25390"/>
    </source>
</evidence>
<feature type="compositionally biased region" description="Low complexity" evidence="4">
    <location>
        <begin position="694"/>
        <end position="704"/>
    </location>
</feature>
<feature type="compositionally biased region" description="Low complexity" evidence="4">
    <location>
        <begin position="376"/>
        <end position="393"/>
    </location>
</feature>
<dbReference type="AlphaFoldDB" id="A0A8J6BV77"/>
<dbReference type="PRINTS" id="PR00633">
    <property type="entry name" value="RCCNDNSATION"/>
</dbReference>
<feature type="compositionally biased region" description="Basic and acidic residues" evidence="4">
    <location>
        <begin position="594"/>
        <end position="611"/>
    </location>
</feature>
<dbReference type="OrthoDB" id="8068875at2759"/>
<accession>A0A8J6BV77</accession>
<feature type="repeat" description="RCC1" evidence="3">
    <location>
        <begin position="123"/>
        <end position="172"/>
    </location>
</feature>
<dbReference type="InterPro" id="IPR051553">
    <property type="entry name" value="Ran_GTPase-activating"/>
</dbReference>
<dbReference type="EMBL" id="JAHDYR010000062">
    <property type="protein sequence ID" value="KAG9391146.1"/>
    <property type="molecule type" value="Genomic_DNA"/>
</dbReference>
<sequence>MSTIRRKYRGFGQKETLPSIKVEHGEDVTESEPMTCELGGRSAVSVACSDGGTYLEFSTGKWSAYNASEEDSQQQLFSEGTRRANGNGLDIPASIRKEIPLECGPISQMENGFAHSLILTESGALFARGTGADGQTGIGSDQFTFKPVQITMPDPVLQISCGFAHSICLTAAGTVFAWGLNTSGQCGSAQPDRVRVPQVVPVVPAAQIAAGATFTMILAQSGAVYVMGDNEWGQLGLGHTDLVRRPTRLPVPPGSSGRFVSIGAGEEHAGAVDSAGNLFTWGRNDDDQLPEDYSSDEDSGWVGMCAPTLIEKFARRKSVMVHGMGEMPRTPAGMSRLRHALGPTSDLDFCESESDSSAPTPTPEQKQAKDFKFTNSSPTPSTSSVSSSRRSSVLRMDIPAGSPVGMTIVQEEGDEPSDFDDSEERTLTTDVSGAIVGNSSGSALTTATQLVPSGVSTPDQEPTEVDTETFDSESDDSESSDCDEDDGEGDDDIRVLSDVEVPPRPPRLVITPEAQPRPHKPTVAFTPHTKGPASTPEVDPALTMAPQSDIDDDTAQTVTDGESSEGESESEDLDDVGDLDALLDDDDFQLLSADETHWESVEEQPTEHGTDDGEEHEEEADAAPRTKALVSPSLVQAPDPECPARPNRGHRRRQSHLEPDGLGDGSDHSGSRASLGAKGQTSNHRLSDVPRHLTVSTRTLTTGTEASDSGHQTRSRRRGHASDASAGKRRIKTKKLDWSHVRSKVGTMSKWEIIRRRVGLMRVRIRANEAKEIKARRARLNKTAPNPAALASGKAKFRRAITKLRVLQEKKGDKDLATTFTRVFAAAILKSERTALSHRSSKDLRRQRSVQKMSTVTLPTKARIRSTPFLPADLLHDWAIKLPTDTDSMTSRTADNALRAAKRARALAVLSQMPPNQKSELRAMRAPADCVKAAVAAFMMLVGKSTAVSKDWAASSAALKDATILATRSLRPNSQFRVSAIKRIAAALEGADPGDMMRKSLAAWILYYVVTTFVGDELANHGHAPTELHKALVKQVDTDERVPNSVWQLVKEMARQDKRDKLQSSRTALGPIRRDHSLRKVGTVGSLGQFRGKALEPSSSGGVGPKHEPHGGRRPKPRPPVSGAPSGHVRSLEYIKQSQTNAMARARTLPQLNKTPSNVSRKALAAYSSVHPGRRPVGNKGADQQAASARLARSGTLSSSSTLNTSNRTGQPMARPSSLATGRKAAVMDRSRRLPPAIDAQ</sequence>
<dbReference type="Gene3D" id="2.130.10.30">
    <property type="entry name" value="Regulator of chromosome condensation 1/beta-lactamase-inhibitor protein II"/>
    <property type="match status" value="1"/>
</dbReference>
<dbReference type="PANTHER" id="PTHR45982">
    <property type="entry name" value="REGULATOR OF CHROMOSOME CONDENSATION"/>
    <property type="match status" value="1"/>
</dbReference>
<evidence type="ECO:0000256" key="4">
    <source>
        <dbReference type="SAM" id="MobiDB-lite"/>
    </source>
</evidence>
<dbReference type="Pfam" id="PF25390">
    <property type="entry name" value="WD40_RLD"/>
    <property type="match status" value="1"/>
</dbReference>
<dbReference type="PROSITE" id="PS50012">
    <property type="entry name" value="RCC1_3"/>
    <property type="match status" value="3"/>
</dbReference>
<dbReference type="InterPro" id="IPR000408">
    <property type="entry name" value="Reg_chr_condens"/>
</dbReference>
<feature type="compositionally biased region" description="Polar residues" evidence="4">
    <location>
        <begin position="355"/>
        <end position="365"/>
    </location>
</feature>
<feature type="compositionally biased region" description="Polar residues" evidence="4">
    <location>
        <begin position="437"/>
        <end position="460"/>
    </location>
</feature>
<feature type="domain" description="RCC1-like" evidence="5">
    <location>
        <begin position="43"/>
        <end position="315"/>
    </location>
</feature>
<dbReference type="PANTHER" id="PTHR45982:SF1">
    <property type="entry name" value="REGULATOR OF CHROMOSOME CONDENSATION"/>
    <property type="match status" value="1"/>
</dbReference>
<evidence type="ECO:0000313" key="7">
    <source>
        <dbReference type="Proteomes" id="UP000717585"/>
    </source>
</evidence>
<dbReference type="InterPro" id="IPR058923">
    <property type="entry name" value="RCC1-like_dom"/>
</dbReference>
<evidence type="ECO:0000256" key="1">
    <source>
        <dbReference type="ARBA" id="ARBA00022658"/>
    </source>
</evidence>
<reference evidence="6" key="1">
    <citation type="submission" date="2021-05" db="EMBL/GenBank/DDBJ databases">
        <title>A free-living protist that lacks canonical eukaryotic 1 DNA replication and segregation systems.</title>
        <authorList>
            <person name="Salas-Leiva D.E."/>
            <person name="Tromer E.C."/>
            <person name="Curtis B.A."/>
            <person name="Jerlstrom-Hultqvist J."/>
            <person name="Kolisko M."/>
            <person name="Yi Z."/>
            <person name="Salas-Leiva J.S."/>
            <person name="Gallot-Lavallee L."/>
            <person name="Kops G.J.P.L."/>
            <person name="Archibald J.M."/>
            <person name="Simpson A.G.B."/>
            <person name="Roger A.J."/>
        </authorList>
    </citation>
    <scope>NUCLEOTIDE SEQUENCE</scope>
    <source>
        <strain evidence="6">BICM</strain>
    </source>
</reference>
<evidence type="ECO:0000313" key="6">
    <source>
        <dbReference type="EMBL" id="KAG9391146.1"/>
    </source>
</evidence>
<dbReference type="SUPFAM" id="SSF50985">
    <property type="entry name" value="RCC1/BLIP-II"/>
    <property type="match status" value="1"/>
</dbReference>
<feature type="compositionally biased region" description="Acidic residues" evidence="4">
    <location>
        <begin position="612"/>
        <end position="621"/>
    </location>
</feature>
<keyword evidence="7" id="KW-1185">Reference proteome</keyword>
<feature type="compositionally biased region" description="Basic and acidic residues" evidence="4">
    <location>
        <begin position="655"/>
        <end position="670"/>
    </location>
</feature>
<feature type="region of interest" description="Disordered" evidence="4">
    <location>
        <begin position="1073"/>
        <end position="1128"/>
    </location>
</feature>
<feature type="repeat" description="RCC1" evidence="3">
    <location>
        <begin position="222"/>
        <end position="275"/>
    </location>
</feature>
<evidence type="ECO:0000256" key="3">
    <source>
        <dbReference type="PROSITE-ProRule" id="PRU00235"/>
    </source>
</evidence>
<dbReference type="InterPro" id="IPR009091">
    <property type="entry name" value="RCC1/BLIP-II"/>
</dbReference>
<dbReference type="Proteomes" id="UP000717585">
    <property type="component" value="Unassembled WGS sequence"/>
</dbReference>
<feature type="compositionally biased region" description="Low complexity" evidence="4">
    <location>
        <begin position="1186"/>
        <end position="1210"/>
    </location>
</feature>
<proteinExistence type="predicted"/>
<gene>
    <name evidence="6" type="ORF">J8273_7420</name>
</gene>
<feature type="compositionally biased region" description="Acidic residues" evidence="4">
    <location>
        <begin position="562"/>
        <end position="588"/>
    </location>
</feature>
<feature type="repeat" description="RCC1" evidence="3">
    <location>
        <begin position="173"/>
        <end position="221"/>
    </location>
</feature>
<keyword evidence="2" id="KW-0677">Repeat</keyword>
<feature type="compositionally biased region" description="Acidic residues" evidence="4">
    <location>
        <begin position="461"/>
        <end position="491"/>
    </location>
</feature>